<dbReference type="GO" id="GO:0006207">
    <property type="term" value="P:'de novo' pyrimidine nucleobase biosynthetic process"/>
    <property type="evidence" value="ECO:0007669"/>
    <property type="project" value="InterPro"/>
</dbReference>
<accession>A0A1F4Q388</accession>
<keyword evidence="7 9" id="KW-0665">Pyrimidine biosynthesis</keyword>
<evidence type="ECO:0000256" key="9">
    <source>
        <dbReference type="HAMAP-Rule" id="MF_00224"/>
    </source>
</evidence>
<dbReference type="GO" id="GO:0044205">
    <property type="term" value="P:'de novo' UMP biosynthetic process"/>
    <property type="evidence" value="ECO:0007669"/>
    <property type="project" value="UniProtKB-UniRule"/>
</dbReference>
<feature type="binding site" evidence="9">
    <location>
        <position position="40"/>
    </location>
    <ligand>
        <name>substrate</name>
    </ligand>
</feature>
<dbReference type="PANTHER" id="PTHR48109">
    <property type="entry name" value="DIHYDROOROTATE DEHYDROGENASE (QUINONE), MITOCHONDRIAL-RELATED"/>
    <property type="match status" value="1"/>
</dbReference>
<dbReference type="FunFam" id="3.20.20.70:FF:000027">
    <property type="entry name" value="Dihydropyrimidine dehydrogenase [NADP(+)]"/>
    <property type="match status" value="1"/>
</dbReference>
<evidence type="ECO:0000313" key="12">
    <source>
        <dbReference type="Proteomes" id="UP000178724"/>
    </source>
</evidence>
<feature type="binding site" evidence="9">
    <location>
        <position position="160"/>
    </location>
    <ligand>
        <name>FMN</name>
        <dbReference type="ChEBI" id="CHEBI:58210"/>
    </ligand>
</feature>
<feature type="binding site" evidence="9">
    <location>
        <position position="212"/>
    </location>
    <ligand>
        <name>FMN</name>
        <dbReference type="ChEBI" id="CHEBI:58210"/>
    </ligand>
</feature>
<gene>
    <name evidence="9" type="primary">pyrD</name>
    <name evidence="11" type="ORF">A2625_00575</name>
</gene>
<dbReference type="Pfam" id="PF01180">
    <property type="entry name" value="DHO_dh"/>
    <property type="match status" value="1"/>
</dbReference>
<dbReference type="UniPathway" id="UPA00070"/>
<evidence type="ECO:0000256" key="8">
    <source>
        <dbReference type="ARBA" id="ARBA00023002"/>
    </source>
</evidence>
<comment type="catalytic activity">
    <reaction evidence="9">
        <text>(S)-dihydroorotate + A = orotate + AH2</text>
        <dbReference type="Rhea" id="RHEA:18073"/>
        <dbReference type="ChEBI" id="CHEBI:13193"/>
        <dbReference type="ChEBI" id="CHEBI:17499"/>
        <dbReference type="ChEBI" id="CHEBI:30839"/>
        <dbReference type="ChEBI" id="CHEBI:30864"/>
    </reaction>
</comment>
<feature type="binding site" evidence="9">
    <location>
        <begin position="64"/>
        <end position="68"/>
    </location>
    <ligand>
        <name>substrate</name>
    </ligand>
</feature>
<dbReference type="InterPro" id="IPR013785">
    <property type="entry name" value="Aldolase_TIM"/>
</dbReference>
<evidence type="ECO:0000256" key="4">
    <source>
        <dbReference type="ARBA" id="ARBA00022490"/>
    </source>
</evidence>
<feature type="binding site" evidence="9">
    <location>
        <begin position="40"/>
        <end position="41"/>
    </location>
    <ligand>
        <name>FMN</name>
        <dbReference type="ChEBI" id="CHEBI:58210"/>
    </ligand>
</feature>
<keyword evidence="4 9" id="KW-0963">Cytoplasm</keyword>
<name>A0A1F4Q388_UNCSA</name>
<dbReference type="NCBIfam" id="TIGR01037">
    <property type="entry name" value="pyrD_sub1_fam"/>
    <property type="match status" value="1"/>
</dbReference>
<feature type="binding site" evidence="9">
    <location>
        <position position="122"/>
    </location>
    <ligand>
        <name>substrate</name>
    </ligand>
</feature>
<comment type="cofactor">
    <cofactor evidence="9">
        <name>FMN</name>
        <dbReference type="ChEBI" id="CHEBI:58210"/>
    </cofactor>
    <text evidence="9">Binds 1 FMN per subunit.</text>
</comment>
<dbReference type="InterPro" id="IPR024920">
    <property type="entry name" value="Dihydroorotate_DH_1"/>
</dbReference>
<evidence type="ECO:0000256" key="7">
    <source>
        <dbReference type="ARBA" id="ARBA00022975"/>
    </source>
</evidence>
<comment type="similarity">
    <text evidence="3 9">Belongs to the dihydroorotate dehydrogenase family. Type 1 subfamily.</text>
</comment>
<dbReference type="GO" id="GO:0004152">
    <property type="term" value="F:dihydroorotate dehydrogenase activity"/>
    <property type="evidence" value="ECO:0007669"/>
    <property type="project" value="UniProtKB-UniRule"/>
</dbReference>
<feature type="binding site" evidence="9">
    <location>
        <position position="94"/>
    </location>
    <ligand>
        <name>FMN</name>
        <dbReference type="ChEBI" id="CHEBI:58210"/>
    </ligand>
</feature>
<protein>
    <recommendedName>
        <fullName evidence="9">Dihydroorotate dehydrogenase</fullName>
        <shortName evidence="9">DHOD</shortName>
        <shortName evidence="9">DHODase</shortName>
        <shortName evidence="9">DHOdehase</shortName>
        <ecNumber evidence="9">1.3.-.-</ecNumber>
    </recommendedName>
</protein>
<evidence type="ECO:0000259" key="10">
    <source>
        <dbReference type="Pfam" id="PF01180"/>
    </source>
</evidence>
<dbReference type="InterPro" id="IPR005720">
    <property type="entry name" value="Dihydroorotate_DH_cat"/>
</dbReference>
<comment type="caution">
    <text evidence="11">The sequence shown here is derived from an EMBL/GenBank/DDBJ whole genome shotgun (WGS) entry which is preliminary data.</text>
</comment>
<comment type="function">
    <text evidence="9">Catalyzes the conversion of dihydroorotate to orotate.</text>
</comment>
<dbReference type="SUPFAM" id="SSF51395">
    <property type="entry name" value="FMN-linked oxidoreductases"/>
    <property type="match status" value="1"/>
</dbReference>
<dbReference type="PROSITE" id="PS00912">
    <property type="entry name" value="DHODEHASE_2"/>
    <property type="match status" value="1"/>
</dbReference>
<keyword evidence="6 9" id="KW-0288">FMN</keyword>
<evidence type="ECO:0000256" key="5">
    <source>
        <dbReference type="ARBA" id="ARBA00022630"/>
    </source>
</evidence>
<dbReference type="PROSITE" id="PS00911">
    <property type="entry name" value="DHODEHASE_1"/>
    <property type="match status" value="1"/>
</dbReference>
<dbReference type="CDD" id="cd04740">
    <property type="entry name" value="DHOD_1B_like"/>
    <property type="match status" value="1"/>
</dbReference>
<reference evidence="11 12" key="1">
    <citation type="journal article" date="2016" name="Nat. Commun.">
        <title>Thousands of microbial genomes shed light on interconnected biogeochemical processes in an aquifer system.</title>
        <authorList>
            <person name="Anantharaman K."/>
            <person name="Brown C.T."/>
            <person name="Hug L.A."/>
            <person name="Sharon I."/>
            <person name="Castelle C.J."/>
            <person name="Probst A.J."/>
            <person name="Thomas B.C."/>
            <person name="Singh A."/>
            <person name="Wilkins M.J."/>
            <person name="Karaoz U."/>
            <person name="Brodie E.L."/>
            <person name="Williams K.H."/>
            <person name="Hubbard S.S."/>
            <person name="Banfield J.F."/>
        </authorList>
    </citation>
    <scope>NUCLEOTIDE SEQUENCE [LARGE SCALE GENOMIC DNA]</scope>
</reference>
<evidence type="ECO:0000256" key="1">
    <source>
        <dbReference type="ARBA" id="ARBA00004496"/>
    </source>
</evidence>
<dbReference type="AlphaFoldDB" id="A0A1F4Q388"/>
<dbReference type="InterPro" id="IPR012135">
    <property type="entry name" value="Dihydroorotate_DH_1_2"/>
</dbReference>
<dbReference type="HAMAP" id="MF_00224">
    <property type="entry name" value="DHO_dh_type1"/>
    <property type="match status" value="1"/>
</dbReference>
<dbReference type="Proteomes" id="UP000178724">
    <property type="component" value="Unassembled WGS sequence"/>
</dbReference>
<dbReference type="Gene3D" id="3.20.20.70">
    <property type="entry name" value="Aldolase class I"/>
    <property type="match status" value="1"/>
</dbReference>
<dbReference type="PANTHER" id="PTHR48109:SF1">
    <property type="entry name" value="DIHYDROOROTATE DEHYDROGENASE (FUMARATE)"/>
    <property type="match status" value="1"/>
</dbReference>
<comment type="subcellular location">
    <subcellularLocation>
        <location evidence="1 9">Cytoplasm</location>
    </subcellularLocation>
</comment>
<dbReference type="EC" id="1.3.-.-" evidence="9"/>
<dbReference type="InterPro" id="IPR001295">
    <property type="entry name" value="Dihydroorotate_DH_CS"/>
</dbReference>
<feature type="active site" description="Nucleophile" evidence="9">
    <location>
        <position position="125"/>
    </location>
</feature>
<dbReference type="InterPro" id="IPR033888">
    <property type="entry name" value="DHOD_1B"/>
</dbReference>
<dbReference type="NCBIfam" id="NF005574">
    <property type="entry name" value="PRK07259.1"/>
    <property type="match status" value="1"/>
</dbReference>
<dbReference type="PIRSF" id="PIRSF000164">
    <property type="entry name" value="DHO_oxidase"/>
    <property type="match status" value="1"/>
</dbReference>
<sequence>MELAGIKMKNPVMVASGTFGFGKDFADYIDLNKLGAIVTKSVTLKPREGNPPPRIVETPSGMLNSIGLQNKGIEHFLKKQLPFLAKFDTPTIVNIAGESVEDYAELARILSQETTVKGIEVNISCPNVKKGGMSFGCDAGLTKQVIAAVRKATTQPIIAKLTPNVADITLPAKAAAEGGADALSLINTIVGMSIDIETGGSRLGSLTGGLSGPAIRPIAVRLVYEAARAVKIPVIGIGGIMSGSDAVEFFHAGAKAVQVGTANFVDTSAAINVIKEIEEYVHRHPRAFNFS</sequence>
<organism evidence="11 12">
    <name type="scientific">candidate division WOR-1 bacterium RIFCSPHIGHO2_01_FULL_53_15</name>
    <dbReference type="NCBI Taxonomy" id="1802564"/>
    <lineage>
        <taxon>Bacteria</taxon>
        <taxon>Bacillati</taxon>
        <taxon>Saganbacteria</taxon>
    </lineage>
</organism>
<feature type="domain" description="Dihydroorotate dehydrogenase catalytic" evidence="10">
    <location>
        <begin position="2"/>
        <end position="279"/>
    </location>
</feature>
<comment type="pathway">
    <text evidence="2 9">Pyrimidine metabolism; UMP biosynthesis via de novo pathway.</text>
</comment>
<feature type="binding site" evidence="9">
    <location>
        <position position="16"/>
    </location>
    <ligand>
        <name>FMN</name>
        <dbReference type="ChEBI" id="CHEBI:58210"/>
    </ligand>
</feature>
<feature type="binding site" evidence="9">
    <location>
        <begin position="238"/>
        <end position="239"/>
    </location>
    <ligand>
        <name>FMN</name>
        <dbReference type="ChEBI" id="CHEBI:58210"/>
    </ligand>
</feature>
<keyword evidence="5 9" id="KW-0285">Flavoprotein</keyword>
<dbReference type="GO" id="GO:0005737">
    <property type="term" value="C:cytoplasm"/>
    <property type="evidence" value="ECO:0007669"/>
    <property type="project" value="UniProtKB-SubCell"/>
</dbReference>
<evidence type="ECO:0000256" key="2">
    <source>
        <dbReference type="ARBA" id="ARBA00004725"/>
    </source>
</evidence>
<evidence type="ECO:0000313" key="11">
    <source>
        <dbReference type="EMBL" id="OGB90431.1"/>
    </source>
</evidence>
<keyword evidence="8 9" id="KW-0560">Oxidoreductase</keyword>
<evidence type="ECO:0000256" key="6">
    <source>
        <dbReference type="ARBA" id="ARBA00022643"/>
    </source>
</evidence>
<feature type="binding site" evidence="9">
    <location>
        <position position="122"/>
    </location>
    <ligand>
        <name>FMN</name>
        <dbReference type="ChEBI" id="CHEBI:58210"/>
    </ligand>
</feature>
<feature type="binding site" evidence="9">
    <location>
        <position position="186"/>
    </location>
    <ligand>
        <name>FMN</name>
        <dbReference type="ChEBI" id="CHEBI:58210"/>
    </ligand>
</feature>
<feature type="binding site" evidence="9">
    <location>
        <begin position="187"/>
        <end position="188"/>
    </location>
    <ligand>
        <name>substrate</name>
    </ligand>
</feature>
<dbReference type="InterPro" id="IPR049622">
    <property type="entry name" value="Dihydroorotate_DH_I"/>
</dbReference>
<evidence type="ECO:0000256" key="3">
    <source>
        <dbReference type="ARBA" id="ARBA00008008"/>
    </source>
</evidence>
<dbReference type="EMBL" id="METM01000008">
    <property type="protein sequence ID" value="OGB90431.1"/>
    <property type="molecule type" value="Genomic_DNA"/>
</dbReference>
<proteinExistence type="inferred from homology"/>
<feature type="binding site" evidence="9">
    <location>
        <begin position="260"/>
        <end position="261"/>
    </location>
    <ligand>
        <name>FMN</name>
        <dbReference type="ChEBI" id="CHEBI:58210"/>
    </ligand>
</feature>
<dbReference type="InterPro" id="IPR050074">
    <property type="entry name" value="DHO_dehydrogenase"/>
</dbReference>